<protein>
    <recommendedName>
        <fullName evidence="8">RRM domain-containing protein</fullName>
    </recommendedName>
</protein>
<dbReference type="PANTHER" id="PTHR15608">
    <property type="entry name" value="SPLICING FACTOR U2AF-ASSOCIATED PROTEIN 2"/>
    <property type="match status" value="1"/>
</dbReference>
<evidence type="ECO:0000256" key="3">
    <source>
        <dbReference type="ARBA" id="ARBA00022884"/>
    </source>
</evidence>
<organism evidence="6 7">
    <name type="scientific">Cryomyces antarcticus</name>
    <dbReference type="NCBI Taxonomy" id="329879"/>
    <lineage>
        <taxon>Eukaryota</taxon>
        <taxon>Fungi</taxon>
        <taxon>Dikarya</taxon>
        <taxon>Ascomycota</taxon>
        <taxon>Pezizomycotina</taxon>
        <taxon>Dothideomycetes</taxon>
        <taxon>Dothideomycetes incertae sedis</taxon>
        <taxon>Cryomyces</taxon>
    </lineage>
</organism>
<feature type="region of interest" description="Disordered" evidence="5">
    <location>
        <begin position="78"/>
        <end position="102"/>
    </location>
</feature>
<evidence type="ECO:0000313" key="6">
    <source>
        <dbReference type="EMBL" id="KAK5034071.1"/>
    </source>
</evidence>
<evidence type="ECO:0000256" key="5">
    <source>
        <dbReference type="SAM" id="MobiDB-lite"/>
    </source>
</evidence>
<keyword evidence="4" id="KW-0508">mRNA splicing</keyword>
<evidence type="ECO:0000313" key="7">
    <source>
        <dbReference type="Proteomes" id="UP001357485"/>
    </source>
</evidence>
<dbReference type="Proteomes" id="UP001357485">
    <property type="component" value="Unassembled WGS sequence"/>
</dbReference>
<dbReference type="CDD" id="cd12281">
    <property type="entry name" value="RRM1_TatSF1_like"/>
    <property type="match status" value="1"/>
</dbReference>
<evidence type="ECO:0000256" key="1">
    <source>
        <dbReference type="ARBA" id="ARBA00022664"/>
    </source>
</evidence>
<dbReference type="PANTHER" id="PTHR15608:SF0">
    <property type="entry name" value="HIV TAT-SPECIFIC FACTOR 1"/>
    <property type="match status" value="1"/>
</dbReference>
<evidence type="ECO:0008006" key="8">
    <source>
        <dbReference type="Google" id="ProtNLM"/>
    </source>
</evidence>
<accession>A0ABR0IT90</accession>
<keyword evidence="2" id="KW-0677">Repeat</keyword>
<comment type="caution">
    <text evidence="6">The sequence shown here is derived from an EMBL/GenBank/DDBJ whole genome shotgun (WGS) entry which is preliminary data.</text>
</comment>
<keyword evidence="3" id="KW-0694">RNA-binding</keyword>
<feature type="non-terminal residue" evidence="6">
    <location>
        <position position="1"/>
    </location>
</feature>
<evidence type="ECO:0000256" key="4">
    <source>
        <dbReference type="ARBA" id="ARBA00023187"/>
    </source>
</evidence>
<dbReference type="InterPro" id="IPR035979">
    <property type="entry name" value="RBD_domain_sf"/>
</dbReference>
<dbReference type="EMBL" id="JAVRRA010028591">
    <property type="protein sequence ID" value="KAK5034071.1"/>
    <property type="molecule type" value="Genomic_DNA"/>
</dbReference>
<proteinExistence type="predicted"/>
<sequence>DEVNQVFSRCGVIAEEIDQGRPRIKLYTDESGAFKGDALIVYFRPESVKLAIQMLDDSDFRLGQDLLTGKMRVKEADWSFKKQKEAPAEGGKAKGKGGDKQKIIKKTQKLNNKLADWDDDDPSAIRETSS</sequence>
<keyword evidence="1" id="KW-0507">mRNA processing</keyword>
<dbReference type="SUPFAM" id="SSF54928">
    <property type="entry name" value="RNA-binding domain, RBD"/>
    <property type="match status" value="1"/>
</dbReference>
<evidence type="ECO:0000256" key="2">
    <source>
        <dbReference type="ARBA" id="ARBA00022737"/>
    </source>
</evidence>
<dbReference type="Gene3D" id="3.30.70.330">
    <property type="match status" value="1"/>
</dbReference>
<gene>
    <name evidence="6" type="ORF">LTR16_012042</name>
</gene>
<dbReference type="InterPro" id="IPR012677">
    <property type="entry name" value="Nucleotide-bd_a/b_plait_sf"/>
</dbReference>
<dbReference type="InterPro" id="IPR034393">
    <property type="entry name" value="TatSF1-like"/>
</dbReference>
<name>A0ABR0IT90_9PEZI</name>
<keyword evidence="7" id="KW-1185">Reference proteome</keyword>
<dbReference type="InterPro" id="IPR034392">
    <property type="entry name" value="TatSF1-like_RRM1"/>
</dbReference>
<feature type="non-terminal residue" evidence="6">
    <location>
        <position position="130"/>
    </location>
</feature>
<reference evidence="6 7" key="1">
    <citation type="submission" date="2023-08" db="EMBL/GenBank/DDBJ databases">
        <title>Black Yeasts Isolated from many extreme environments.</title>
        <authorList>
            <person name="Coleine C."/>
            <person name="Stajich J.E."/>
            <person name="Selbmann L."/>
        </authorList>
    </citation>
    <scope>NUCLEOTIDE SEQUENCE [LARGE SCALE GENOMIC DNA]</scope>
    <source>
        <strain evidence="6 7">CCFEE 536</strain>
    </source>
</reference>
<feature type="compositionally biased region" description="Basic and acidic residues" evidence="5">
    <location>
        <begin position="78"/>
        <end position="87"/>
    </location>
</feature>